<keyword evidence="3" id="KW-0963">Cytoplasm</keyword>
<evidence type="ECO:0000313" key="6">
    <source>
        <dbReference type="EMBL" id="PRC17286.1"/>
    </source>
</evidence>
<keyword evidence="4" id="KW-0653">Protein transport</keyword>
<dbReference type="RefSeq" id="WP_105697485.1">
    <property type="nucleotide sequence ID" value="NZ_CP159260.1"/>
</dbReference>
<name>A0A2S9EP90_9PSED</name>
<evidence type="ECO:0000256" key="2">
    <source>
        <dbReference type="ARBA" id="ARBA00022448"/>
    </source>
</evidence>
<keyword evidence="7" id="KW-1185">Reference proteome</keyword>
<accession>A0A2S9EP90</accession>
<evidence type="ECO:0000256" key="4">
    <source>
        <dbReference type="ARBA" id="ARBA00022927"/>
    </source>
</evidence>
<evidence type="ECO:0000256" key="3">
    <source>
        <dbReference type="ARBA" id="ARBA00022490"/>
    </source>
</evidence>
<dbReference type="InterPro" id="IPR012842">
    <property type="entry name" value="T3SS_SctL/SctL2"/>
</dbReference>
<dbReference type="EMBL" id="PCQL01000014">
    <property type="protein sequence ID" value="PRC17286.1"/>
    <property type="molecule type" value="Genomic_DNA"/>
</dbReference>
<dbReference type="NCBIfam" id="TIGR02499">
    <property type="entry name" value="HrpE_YscL_not"/>
    <property type="match status" value="1"/>
</dbReference>
<dbReference type="Pfam" id="PF06188">
    <property type="entry name" value="HrpE"/>
    <property type="match status" value="1"/>
</dbReference>
<evidence type="ECO:0000256" key="5">
    <source>
        <dbReference type="ARBA" id="ARBA00024335"/>
    </source>
</evidence>
<dbReference type="Proteomes" id="UP000238045">
    <property type="component" value="Unassembled WGS sequence"/>
</dbReference>
<evidence type="ECO:0000313" key="7">
    <source>
        <dbReference type="Proteomes" id="UP000238045"/>
    </source>
</evidence>
<comment type="subcellular location">
    <subcellularLocation>
        <location evidence="1">Cytoplasm</location>
    </subcellularLocation>
</comment>
<dbReference type="AlphaFoldDB" id="A0A2S9EP90"/>
<dbReference type="GO" id="GO:0030254">
    <property type="term" value="P:protein secretion by the type III secretion system"/>
    <property type="evidence" value="ECO:0007669"/>
    <property type="project" value="InterPro"/>
</dbReference>
<protein>
    <submittedName>
        <fullName evidence="6">HrpE/YscL family type III secretion apparatus protein</fullName>
    </submittedName>
</protein>
<evidence type="ECO:0000256" key="1">
    <source>
        <dbReference type="ARBA" id="ARBA00004496"/>
    </source>
</evidence>
<dbReference type="GO" id="GO:0005737">
    <property type="term" value="C:cytoplasm"/>
    <property type="evidence" value="ECO:0007669"/>
    <property type="project" value="UniProtKB-SubCell"/>
</dbReference>
<comment type="caution">
    <text evidence="6">The sequence shown here is derived from an EMBL/GenBank/DDBJ whole genome shotgun (WGS) entry which is preliminary data.</text>
</comment>
<comment type="similarity">
    <text evidence="5">Belongs to the SctL stator family.</text>
</comment>
<keyword evidence="2" id="KW-0813">Transport</keyword>
<proteinExistence type="inferred from homology"/>
<organism evidence="6 7">
    <name type="scientific">Pseudomonas poae</name>
    <dbReference type="NCBI Taxonomy" id="200451"/>
    <lineage>
        <taxon>Bacteria</taxon>
        <taxon>Pseudomonadati</taxon>
        <taxon>Pseudomonadota</taxon>
        <taxon>Gammaproteobacteria</taxon>
        <taxon>Pseudomonadales</taxon>
        <taxon>Pseudomonadaceae</taxon>
        <taxon>Pseudomonas</taxon>
    </lineage>
</organism>
<dbReference type="InterPro" id="IPR009335">
    <property type="entry name" value="T3SS_HrpE/ATPase_suE"/>
</dbReference>
<reference evidence="6 7" key="1">
    <citation type="submission" date="2017-09" db="EMBL/GenBank/DDBJ databases">
        <title>Genomic, metabolic, and phenotypic characteristics of bacterial isolates from the natural microbiome of the model nematode Caenorhabditis elegans.</title>
        <authorList>
            <person name="Zimmermann J."/>
            <person name="Obeng N."/>
            <person name="Yang W."/>
            <person name="Obeng O."/>
            <person name="Kissoyan K."/>
            <person name="Pees B."/>
            <person name="Dirksen P."/>
            <person name="Hoppner M."/>
            <person name="Franke A."/>
            <person name="Rosenstiel P."/>
            <person name="Leippe M."/>
            <person name="Dierking K."/>
            <person name="Kaleta C."/>
            <person name="Schulenburg H."/>
        </authorList>
    </citation>
    <scope>NUCLEOTIDE SEQUENCE [LARGE SCALE GENOMIC DNA]</scope>
    <source>
        <strain evidence="6 7">MYb117</strain>
    </source>
</reference>
<gene>
    <name evidence="6" type="ORF">CQZ99_15190</name>
</gene>
<sequence length="192" mass="21954">MFCTQKIELCAVTTDIPVDLIPREMLADYTHAQQLLEQTQAHAQALLRQAEIQCERMLVNAGQQFWQQANTQLQRWESERQAMHDQLEQAATAVINTALRSFLDEAPPAQRLTALLSKLLDAQMPPIKATLRCHPQDREPIEQYLARLRDVPWELKVDHDCPAQSLMLETEDGGFHINWASALEHLILPNGR</sequence>